<evidence type="ECO:0000256" key="1">
    <source>
        <dbReference type="SAM" id="SignalP"/>
    </source>
</evidence>
<accession>A0A161PE55</accession>
<feature type="signal peptide" evidence="1">
    <location>
        <begin position="1"/>
        <end position="21"/>
    </location>
</feature>
<feature type="chain" id="PRO_5007825467" evidence="1">
    <location>
        <begin position="22"/>
        <end position="273"/>
    </location>
</feature>
<reference evidence="2 3" key="1">
    <citation type="submission" date="2016-03" db="EMBL/GenBank/DDBJ databases">
        <authorList>
            <person name="Ploux O."/>
        </authorList>
    </citation>
    <scope>NUCLEOTIDE SEQUENCE [LARGE SCALE GENOMIC DNA]</scope>
    <source>
        <strain evidence="2 3">EC13</strain>
    </source>
</reference>
<dbReference type="OrthoDB" id="5291210at2"/>
<dbReference type="Proteomes" id="UP000075799">
    <property type="component" value="Unassembled WGS sequence"/>
</dbReference>
<dbReference type="AlphaFoldDB" id="A0A161PE55"/>
<dbReference type="EMBL" id="LUKD01000001">
    <property type="protein sequence ID" value="KYG68594.1"/>
    <property type="molecule type" value="Genomic_DNA"/>
</dbReference>
<organism evidence="2 3">
    <name type="scientific">Bdellovibrio bacteriovorus</name>
    <dbReference type="NCBI Taxonomy" id="959"/>
    <lineage>
        <taxon>Bacteria</taxon>
        <taxon>Pseudomonadati</taxon>
        <taxon>Bdellovibrionota</taxon>
        <taxon>Bdellovibrionia</taxon>
        <taxon>Bdellovibrionales</taxon>
        <taxon>Pseudobdellovibrionaceae</taxon>
        <taxon>Bdellovibrio</taxon>
    </lineage>
</organism>
<evidence type="ECO:0000313" key="3">
    <source>
        <dbReference type="Proteomes" id="UP000075799"/>
    </source>
</evidence>
<evidence type="ECO:0000313" key="2">
    <source>
        <dbReference type="EMBL" id="KYG68594.1"/>
    </source>
</evidence>
<protein>
    <submittedName>
        <fullName evidence="2">Uncharacterized protein</fullName>
    </submittedName>
</protein>
<gene>
    <name evidence="2" type="ORF">AZI87_04975</name>
</gene>
<proteinExistence type="predicted"/>
<dbReference type="RefSeq" id="WP_063205287.1">
    <property type="nucleotide sequence ID" value="NZ_LUKD01000001.1"/>
</dbReference>
<keyword evidence="1" id="KW-0732">Signal</keyword>
<name>A0A161PE55_BDEBC</name>
<sequence>MKSWLKVAAPVVLVVSSVAVASVINKEEVNKKVAAIAAAYNNESTKLDVAFTELRVDAVRTLDFALKATAYKKGPANELNLQLNNASYHYGDGSAPRVAGDLSVKFDLVKAFGQSILNEFGGQLEDLVKSLVGDYGQKYGEAISVQVVMDELQKDAEGNIISAKLHLQASVDFQKLPANLKIEDVEFKSLQARLGADRTGLSGSIEVLINPAFKGFNADQPGLKDFIEKLLADDKDTLESVARSMQMVDDIATYLVTHTPEEEKPAPTPEPQP</sequence>
<comment type="caution">
    <text evidence="2">The sequence shown here is derived from an EMBL/GenBank/DDBJ whole genome shotgun (WGS) entry which is preliminary data.</text>
</comment>